<gene>
    <name evidence="1" type="ORF">BEI61_03964</name>
</gene>
<comment type="caution">
    <text evidence="1">The sequence shown here is derived from an EMBL/GenBank/DDBJ whole genome shotgun (WGS) entry which is preliminary data.</text>
</comment>
<accession>A0A1E3A349</accession>
<proteinExistence type="predicted"/>
<evidence type="ECO:0000313" key="1">
    <source>
        <dbReference type="EMBL" id="ODM03170.1"/>
    </source>
</evidence>
<dbReference type="Proteomes" id="UP000094067">
    <property type="component" value="Unassembled WGS sequence"/>
</dbReference>
<dbReference type="EMBL" id="MCGH01000003">
    <property type="protein sequence ID" value="ODM03170.1"/>
    <property type="molecule type" value="Genomic_DNA"/>
</dbReference>
<sequence>MFEQPEPVNLDSLSNIFSLNDADRKIISNYLGMTPEERSALLTSLNRLLK</sequence>
<protein>
    <submittedName>
        <fullName evidence="1">Uncharacterized protein</fullName>
    </submittedName>
</protein>
<reference evidence="1 2" key="1">
    <citation type="submission" date="2016-07" db="EMBL/GenBank/DDBJ databases">
        <title>Characterization of isolates of Eisenbergiella tayi derived from blood cultures, using whole genome sequencing.</title>
        <authorList>
            <person name="Burdz T."/>
            <person name="Wiebe D."/>
            <person name="Huynh C."/>
            <person name="Bernard K."/>
        </authorList>
    </citation>
    <scope>NUCLEOTIDE SEQUENCE [LARGE SCALE GENOMIC DNA]</scope>
    <source>
        <strain evidence="1 2">NML 110608</strain>
    </source>
</reference>
<dbReference type="AlphaFoldDB" id="A0A1E3A349"/>
<evidence type="ECO:0000313" key="2">
    <source>
        <dbReference type="Proteomes" id="UP000094067"/>
    </source>
</evidence>
<name>A0A1E3A349_9FIRM</name>
<organism evidence="1 2">
    <name type="scientific">Eisenbergiella tayi</name>
    <dbReference type="NCBI Taxonomy" id="1432052"/>
    <lineage>
        <taxon>Bacteria</taxon>
        <taxon>Bacillati</taxon>
        <taxon>Bacillota</taxon>
        <taxon>Clostridia</taxon>
        <taxon>Lachnospirales</taxon>
        <taxon>Lachnospiraceae</taxon>
        <taxon>Eisenbergiella</taxon>
    </lineage>
</organism>